<feature type="region of interest" description="Disordered" evidence="1">
    <location>
        <begin position="249"/>
        <end position="273"/>
    </location>
</feature>
<evidence type="ECO:0000313" key="4">
    <source>
        <dbReference type="Proteomes" id="UP001597139"/>
    </source>
</evidence>
<evidence type="ECO:0000313" key="3">
    <source>
        <dbReference type="EMBL" id="MFD1568017.1"/>
    </source>
</evidence>
<dbReference type="InterPro" id="IPR055706">
    <property type="entry name" value="Slg1/2_DUF7282"/>
</dbReference>
<evidence type="ECO:0000256" key="1">
    <source>
        <dbReference type="SAM" id="MobiDB-lite"/>
    </source>
</evidence>
<gene>
    <name evidence="3" type="ORF">ACFSAU_10975</name>
</gene>
<dbReference type="RefSeq" id="WP_267646809.1">
    <property type="nucleotide sequence ID" value="NZ_JANHGR010000001.1"/>
</dbReference>
<dbReference type="InterPro" id="IPR006311">
    <property type="entry name" value="TAT_signal"/>
</dbReference>
<feature type="compositionally biased region" description="Low complexity" evidence="1">
    <location>
        <begin position="252"/>
        <end position="268"/>
    </location>
</feature>
<dbReference type="EMBL" id="JBHUCZ010000009">
    <property type="protein sequence ID" value="MFD1568017.1"/>
    <property type="molecule type" value="Genomic_DNA"/>
</dbReference>
<name>A0ABD6BSE5_9EURY</name>
<proteinExistence type="predicted"/>
<dbReference type="PROSITE" id="PS51318">
    <property type="entry name" value="TAT"/>
    <property type="match status" value="1"/>
</dbReference>
<dbReference type="Gene3D" id="1.20.5.340">
    <property type="match status" value="1"/>
</dbReference>
<dbReference type="Proteomes" id="UP001597139">
    <property type="component" value="Unassembled WGS sequence"/>
</dbReference>
<feature type="domain" description="DUF7282" evidence="2">
    <location>
        <begin position="49"/>
        <end position="172"/>
    </location>
</feature>
<dbReference type="Pfam" id="PF23951">
    <property type="entry name" value="DUF7282"/>
    <property type="match status" value="1"/>
</dbReference>
<organism evidence="3 4">
    <name type="scientific">Halolamina litorea</name>
    <dbReference type="NCBI Taxonomy" id="1515593"/>
    <lineage>
        <taxon>Archaea</taxon>
        <taxon>Methanobacteriati</taxon>
        <taxon>Methanobacteriota</taxon>
        <taxon>Stenosarchaea group</taxon>
        <taxon>Halobacteria</taxon>
        <taxon>Halobacteriales</taxon>
        <taxon>Haloferacaceae</taxon>
    </lineage>
</organism>
<reference evidence="3 4" key="1">
    <citation type="journal article" date="2019" name="Int. J. Syst. Evol. Microbiol.">
        <title>The Global Catalogue of Microorganisms (GCM) 10K type strain sequencing project: providing services to taxonomists for standard genome sequencing and annotation.</title>
        <authorList>
            <consortium name="The Broad Institute Genomics Platform"/>
            <consortium name="The Broad Institute Genome Sequencing Center for Infectious Disease"/>
            <person name="Wu L."/>
            <person name="Ma J."/>
        </authorList>
    </citation>
    <scope>NUCLEOTIDE SEQUENCE [LARGE SCALE GENOMIC DNA]</scope>
    <source>
        <strain evidence="3 4">CGMCC 1.12859</strain>
    </source>
</reference>
<dbReference type="AlphaFoldDB" id="A0ABD6BSE5"/>
<sequence length="299" mass="32013">MAETQAESEGSPKLLRRTVIKLTAAGVATAATGASATGSVAAQESGEAEIVIPAQETYGFEINIETATMPDGGFISLIDPVNPHERVWPEVGETMPSEQAAIDNMTLGTTEFLEPGTHENVTITLDEPLDFDHHTAEEMEGKLYQVWMHRDTDGNGEFTNLSPGEADNRYGYQNENQHPTEADEVVMGEAYLQQADFNPGTVEAQITQNEEQISSLQSEIEELRGSSEDQSERISELEGQVETLRSEVDDLNSAANATEEPEPTETSGPGFGIMTTIAGAAVGAAAAAKRFGGSSDDEE</sequence>
<accession>A0ABD6BSE5</accession>
<evidence type="ECO:0000259" key="2">
    <source>
        <dbReference type="Pfam" id="PF23951"/>
    </source>
</evidence>
<protein>
    <recommendedName>
        <fullName evidence="2">DUF7282 domain-containing protein</fullName>
    </recommendedName>
</protein>
<comment type="caution">
    <text evidence="3">The sequence shown here is derived from an EMBL/GenBank/DDBJ whole genome shotgun (WGS) entry which is preliminary data.</text>
</comment>
<keyword evidence="4" id="KW-1185">Reference proteome</keyword>